<dbReference type="Pfam" id="PF03712">
    <property type="entry name" value="Cu2_monoox_C"/>
    <property type="match status" value="1"/>
</dbReference>
<protein>
    <submittedName>
        <fullName evidence="3">Dopamine beta-hydroxylase</fullName>
    </submittedName>
</protein>
<dbReference type="Gene3D" id="2.60.120.230">
    <property type="match status" value="2"/>
</dbReference>
<accession>A0A3M7PY34</accession>
<dbReference type="EMBL" id="REGN01008244">
    <property type="protein sequence ID" value="RNA04066.1"/>
    <property type="molecule type" value="Genomic_DNA"/>
</dbReference>
<dbReference type="GO" id="GO:0006589">
    <property type="term" value="P:octopamine biosynthetic process"/>
    <property type="evidence" value="ECO:0007669"/>
    <property type="project" value="TreeGrafter"/>
</dbReference>
<evidence type="ECO:0000259" key="2">
    <source>
        <dbReference type="Pfam" id="PF03712"/>
    </source>
</evidence>
<sequence length="234" mass="26574">MIILDFISKNHREKSGLKFKFTKNLRKYDLGVLSIAVPTNQLDIVIPPRTDSVKLTSICYPECTKNYIPEDGITVFAGNLHTHLAGRAVRTKLGDSLILECTYGSKNRNKFTLGGFGTSDEMCINFIYYYPKIDFLGCQSTKLNEDLEKFYKNNSLMPIGTTLNGSVRNNSKLIGDHLTKLKPSRQLIERIKNFYENSDFHIGACAGDKNSSIFLTEKKEFLKPDKVFAEKKYC</sequence>
<gene>
    <name evidence="3" type="ORF">BpHYR1_054212</name>
</gene>
<keyword evidence="1" id="KW-1015">Disulfide bond</keyword>
<dbReference type="GO" id="GO:0042420">
    <property type="term" value="P:dopamine catabolic process"/>
    <property type="evidence" value="ECO:0007669"/>
    <property type="project" value="TreeGrafter"/>
</dbReference>
<organism evidence="3 4">
    <name type="scientific">Brachionus plicatilis</name>
    <name type="common">Marine rotifer</name>
    <name type="synonym">Brachionus muelleri</name>
    <dbReference type="NCBI Taxonomy" id="10195"/>
    <lineage>
        <taxon>Eukaryota</taxon>
        <taxon>Metazoa</taxon>
        <taxon>Spiralia</taxon>
        <taxon>Gnathifera</taxon>
        <taxon>Rotifera</taxon>
        <taxon>Eurotatoria</taxon>
        <taxon>Monogononta</taxon>
        <taxon>Pseudotrocha</taxon>
        <taxon>Ploima</taxon>
        <taxon>Brachionidae</taxon>
        <taxon>Brachionus</taxon>
    </lineage>
</organism>
<evidence type="ECO:0000313" key="4">
    <source>
        <dbReference type="Proteomes" id="UP000276133"/>
    </source>
</evidence>
<dbReference type="OrthoDB" id="129121at2759"/>
<feature type="domain" description="Copper type II ascorbate-dependent monooxygenase C-terminal" evidence="2">
    <location>
        <begin position="90"/>
        <end position="148"/>
    </location>
</feature>
<dbReference type="GO" id="GO:0030667">
    <property type="term" value="C:secretory granule membrane"/>
    <property type="evidence" value="ECO:0007669"/>
    <property type="project" value="TreeGrafter"/>
</dbReference>
<dbReference type="GO" id="GO:0005615">
    <property type="term" value="C:extracellular space"/>
    <property type="evidence" value="ECO:0007669"/>
    <property type="project" value="TreeGrafter"/>
</dbReference>
<evidence type="ECO:0000256" key="1">
    <source>
        <dbReference type="ARBA" id="ARBA00023157"/>
    </source>
</evidence>
<comment type="caution">
    <text evidence="3">The sequence shown here is derived from an EMBL/GenBank/DDBJ whole genome shotgun (WGS) entry which is preliminary data.</text>
</comment>
<dbReference type="GO" id="GO:0004500">
    <property type="term" value="F:dopamine beta-monooxygenase activity"/>
    <property type="evidence" value="ECO:0007669"/>
    <property type="project" value="InterPro"/>
</dbReference>
<proteinExistence type="predicted"/>
<dbReference type="Proteomes" id="UP000276133">
    <property type="component" value="Unassembled WGS sequence"/>
</dbReference>
<dbReference type="AlphaFoldDB" id="A0A3M7PY34"/>
<dbReference type="InterPro" id="IPR024548">
    <property type="entry name" value="Cu2_monoox_C"/>
</dbReference>
<reference evidence="3 4" key="1">
    <citation type="journal article" date="2018" name="Sci. Rep.">
        <title>Genomic signatures of local adaptation to the degree of environmental predictability in rotifers.</title>
        <authorList>
            <person name="Franch-Gras L."/>
            <person name="Hahn C."/>
            <person name="Garcia-Roger E.M."/>
            <person name="Carmona M.J."/>
            <person name="Serra M."/>
            <person name="Gomez A."/>
        </authorList>
    </citation>
    <scope>NUCLEOTIDE SEQUENCE [LARGE SCALE GENOMIC DNA]</scope>
    <source>
        <strain evidence="3">HYR1</strain>
    </source>
</reference>
<dbReference type="STRING" id="10195.A0A3M7PY34"/>
<dbReference type="GO" id="GO:0042421">
    <property type="term" value="P:norepinephrine biosynthetic process"/>
    <property type="evidence" value="ECO:0007669"/>
    <property type="project" value="TreeGrafter"/>
</dbReference>
<dbReference type="SUPFAM" id="SSF49742">
    <property type="entry name" value="PHM/PNGase F"/>
    <property type="match status" value="1"/>
</dbReference>
<dbReference type="InterPro" id="IPR014784">
    <property type="entry name" value="Cu2_ascorb_mOase-like_C"/>
</dbReference>
<evidence type="ECO:0000313" key="3">
    <source>
        <dbReference type="EMBL" id="RNA04066.1"/>
    </source>
</evidence>
<dbReference type="PANTHER" id="PTHR10157">
    <property type="entry name" value="DOPAMINE BETA HYDROXYLASE RELATED"/>
    <property type="match status" value="1"/>
</dbReference>
<dbReference type="InterPro" id="IPR008977">
    <property type="entry name" value="PHM/PNGase_F_dom_sf"/>
</dbReference>
<dbReference type="PANTHER" id="PTHR10157:SF23">
    <property type="entry name" value="MOXD1 HOMOLOG 1"/>
    <property type="match status" value="1"/>
</dbReference>
<dbReference type="GO" id="GO:0005507">
    <property type="term" value="F:copper ion binding"/>
    <property type="evidence" value="ECO:0007669"/>
    <property type="project" value="TreeGrafter"/>
</dbReference>
<name>A0A3M7PY34_BRAPC</name>
<keyword evidence="4" id="KW-1185">Reference proteome</keyword>
<dbReference type="InterPro" id="IPR000945">
    <property type="entry name" value="DBH-like"/>
</dbReference>